<sequence>MLLKSTIISFKMFIFFFKKMCLIKLFCKNKQTFSSSFDSSFLLKLLEFTNTEFECSLPNAPFSMACRAVDSIEPCQLGPEIGSRKMGDAAATVFSGTTHRNGVDWANCLISFSCVVSLA</sequence>
<evidence type="ECO:0000313" key="1">
    <source>
        <dbReference type="EMBL" id="CAG6520300.1"/>
    </source>
</evidence>
<dbReference type="EMBL" id="HBUE01286636">
    <property type="protein sequence ID" value="CAG6571868.1"/>
    <property type="molecule type" value="Transcribed_RNA"/>
</dbReference>
<name>A0A8D8E527_CULPI</name>
<protein>
    <submittedName>
        <fullName evidence="1">(northern house mosquito) hypothetical protein</fullName>
    </submittedName>
</protein>
<dbReference type="EMBL" id="HBUE01181024">
    <property type="protein sequence ID" value="CAG6520300.1"/>
    <property type="molecule type" value="Transcribed_RNA"/>
</dbReference>
<organism evidence="1">
    <name type="scientific">Culex pipiens</name>
    <name type="common">House mosquito</name>
    <dbReference type="NCBI Taxonomy" id="7175"/>
    <lineage>
        <taxon>Eukaryota</taxon>
        <taxon>Metazoa</taxon>
        <taxon>Ecdysozoa</taxon>
        <taxon>Arthropoda</taxon>
        <taxon>Hexapoda</taxon>
        <taxon>Insecta</taxon>
        <taxon>Pterygota</taxon>
        <taxon>Neoptera</taxon>
        <taxon>Endopterygota</taxon>
        <taxon>Diptera</taxon>
        <taxon>Nematocera</taxon>
        <taxon>Culicoidea</taxon>
        <taxon>Culicidae</taxon>
        <taxon>Culicinae</taxon>
        <taxon>Culicini</taxon>
        <taxon>Culex</taxon>
        <taxon>Culex</taxon>
    </lineage>
</organism>
<reference evidence="1" key="1">
    <citation type="submission" date="2021-05" db="EMBL/GenBank/DDBJ databases">
        <authorList>
            <person name="Alioto T."/>
            <person name="Alioto T."/>
            <person name="Gomez Garrido J."/>
        </authorList>
    </citation>
    <scope>NUCLEOTIDE SEQUENCE</scope>
</reference>
<dbReference type="AlphaFoldDB" id="A0A8D8E527"/>
<proteinExistence type="predicted"/>
<accession>A0A8D8E527</accession>